<dbReference type="AlphaFoldDB" id="A0A078A5H1"/>
<organism evidence="3 4">
    <name type="scientific">Stylonychia lemnae</name>
    <name type="common">Ciliate</name>
    <dbReference type="NCBI Taxonomy" id="5949"/>
    <lineage>
        <taxon>Eukaryota</taxon>
        <taxon>Sar</taxon>
        <taxon>Alveolata</taxon>
        <taxon>Ciliophora</taxon>
        <taxon>Intramacronucleata</taxon>
        <taxon>Spirotrichea</taxon>
        <taxon>Stichotrichia</taxon>
        <taxon>Sporadotrichida</taxon>
        <taxon>Oxytrichidae</taxon>
        <taxon>Stylonychinae</taxon>
        <taxon>Stylonychia</taxon>
    </lineage>
</organism>
<keyword evidence="4" id="KW-1185">Reference proteome</keyword>
<feature type="region of interest" description="Disordered" evidence="2">
    <location>
        <begin position="494"/>
        <end position="550"/>
    </location>
</feature>
<feature type="region of interest" description="Disordered" evidence="2">
    <location>
        <begin position="399"/>
        <end position="423"/>
    </location>
</feature>
<sequence length="566" mass="66237">MIEDMELNIQTTEGTDLNYSFAQDDLPSFIKTRERMRTIKDLIHQRGEKYKEFENQIDPERHNLEKQFEQVQEKINLIKVKDGMYAPYDDEDPIFDLEHEISKEEQEKFAAECPICKKQHAKMKNWYQQNKFIHLLISQFCGSLNCPQCVSKSRPYPVKNPAKDKRGQICLICNKKFLYRDAMHEFAVQLDMKEGVNQNQLEELQFEEETYNELMTLLTGLREMKNNNVMDIKIQADDTINEEKQLNQDIEALKQLKEILVQKSQQLEQSLEQKRNLVDDHQEDIRKIKMKKLENEVQFCQKKYDDITYFNQRRLSVKIIQNINILQLKSDGAYQIEDLRQGNSEVASSRQESIISQDESAQEQRQYIQKYGINGSEIQDQDYDPYQEVKDKALYQEQTISPANKKQSIKESIQGPKQSIKRKPQPILEDEQFQFYNQQQETQAKETMQRANRRSSHIDDGNEFNFGIGAFSKKIDRTQKKSQILMDEELEYHRHGGSQQVKKQSIKKQNPPGNNETVDDPQRYGGVPTGSGLVKSSMHAKMKGKKYQSAAKEGSCQSCEQVCAIY</sequence>
<name>A0A078A5H1_STYLE</name>
<dbReference type="InParanoid" id="A0A078A5H1"/>
<protein>
    <submittedName>
        <fullName evidence="3">Uncharacterized protein</fullName>
    </submittedName>
</protein>
<evidence type="ECO:0000313" key="3">
    <source>
        <dbReference type="EMBL" id="CDW76830.1"/>
    </source>
</evidence>
<evidence type="ECO:0000256" key="1">
    <source>
        <dbReference type="SAM" id="Coils"/>
    </source>
</evidence>
<reference evidence="3 4" key="1">
    <citation type="submission" date="2014-06" db="EMBL/GenBank/DDBJ databases">
        <authorList>
            <person name="Swart Estienne"/>
        </authorList>
    </citation>
    <scope>NUCLEOTIDE SEQUENCE [LARGE SCALE GENOMIC DNA]</scope>
    <source>
        <strain evidence="3 4">130c</strain>
    </source>
</reference>
<feature type="coiled-coil region" evidence="1">
    <location>
        <begin position="197"/>
        <end position="291"/>
    </location>
</feature>
<proteinExistence type="predicted"/>
<accession>A0A078A5H1</accession>
<keyword evidence="1" id="KW-0175">Coiled coil</keyword>
<dbReference type="Proteomes" id="UP000039865">
    <property type="component" value="Unassembled WGS sequence"/>
</dbReference>
<evidence type="ECO:0000313" key="4">
    <source>
        <dbReference type="Proteomes" id="UP000039865"/>
    </source>
</evidence>
<evidence type="ECO:0000256" key="2">
    <source>
        <dbReference type="SAM" id="MobiDB-lite"/>
    </source>
</evidence>
<gene>
    <name evidence="3" type="primary">Contig955.g1045</name>
    <name evidence="3" type="ORF">STYLEM_5794</name>
</gene>
<dbReference type="EMBL" id="CCKQ01005583">
    <property type="protein sequence ID" value="CDW76830.1"/>
    <property type="molecule type" value="Genomic_DNA"/>
</dbReference>
<feature type="compositionally biased region" description="Low complexity" evidence="2">
    <location>
        <begin position="498"/>
        <end position="509"/>
    </location>
</feature>